<keyword evidence="9" id="KW-1185">Reference proteome</keyword>
<feature type="transmembrane region" description="Helical" evidence="7">
    <location>
        <begin position="289"/>
        <end position="312"/>
    </location>
</feature>
<proteinExistence type="predicted"/>
<evidence type="ECO:0000256" key="1">
    <source>
        <dbReference type="ARBA" id="ARBA00004141"/>
    </source>
</evidence>
<accession>A0A4U0XR84</accession>
<feature type="transmembrane region" description="Helical" evidence="7">
    <location>
        <begin position="390"/>
        <end position="410"/>
    </location>
</feature>
<keyword evidence="4 7" id="KW-1133">Transmembrane helix</keyword>
<feature type="transmembrane region" description="Helical" evidence="7">
    <location>
        <begin position="492"/>
        <end position="511"/>
    </location>
</feature>
<comment type="subcellular location">
    <subcellularLocation>
        <location evidence="1">Membrane</location>
        <topology evidence="1">Multi-pass membrane protein</topology>
    </subcellularLocation>
</comment>
<dbReference type="PANTHER" id="PTHR45649">
    <property type="entry name" value="AMINO-ACID PERMEASE BAT1"/>
    <property type="match status" value="1"/>
</dbReference>
<reference evidence="8 9" key="1">
    <citation type="submission" date="2017-03" db="EMBL/GenBank/DDBJ databases">
        <title>Genomes of endolithic fungi from Antarctica.</title>
        <authorList>
            <person name="Coleine C."/>
            <person name="Masonjones S."/>
            <person name="Stajich J.E."/>
        </authorList>
    </citation>
    <scope>NUCLEOTIDE SEQUENCE [LARGE SCALE GENOMIC DNA]</scope>
    <source>
        <strain evidence="8 9">CCFEE 5184</strain>
    </source>
</reference>
<dbReference type="STRING" id="329884.A0A4U0XR84"/>
<evidence type="ECO:0000313" key="8">
    <source>
        <dbReference type="EMBL" id="TKA77893.1"/>
    </source>
</evidence>
<comment type="caution">
    <text evidence="8">The sequence shown here is derived from an EMBL/GenBank/DDBJ whole genome shotgun (WGS) entry which is preliminary data.</text>
</comment>
<evidence type="ECO:0000256" key="7">
    <source>
        <dbReference type="SAM" id="Phobius"/>
    </source>
</evidence>
<dbReference type="Pfam" id="PF13520">
    <property type="entry name" value="AA_permease_2"/>
    <property type="match status" value="1"/>
</dbReference>
<evidence type="ECO:0000256" key="3">
    <source>
        <dbReference type="ARBA" id="ARBA00022692"/>
    </source>
</evidence>
<feature type="region of interest" description="Disordered" evidence="6">
    <location>
        <begin position="1"/>
        <end position="23"/>
    </location>
</feature>
<dbReference type="InterPro" id="IPR002293">
    <property type="entry name" value="AA/rel_permease1"/>
</dbReference>
<feature type="transmembrane region" description="Helical" evidence="7">
    <location>
        <begin position="185"/>
        <end position="208"/>
    </location>
</feature>
<keyword evidence="2" id="KW-0813">Transport</keyword>
<dbReference type="GO" id="GO:0016020">
    <property type="term" value="C:membrane"/>
    <property type="evidence" value="ECO:0007669"/>
    <property type="project" value="UniProtKB-SubCell"/>
</dbReference>
<dbReference type="OrthoDB" id="3257095at2759"/>
<dbReference type="PANTHER" id="PTHR45649:SF4">
    <property type="entry name" value="TRANSPORTER, PUTATIVE (EUROFUNG)-RELATED"/>
    <property type="match status" value="1"/>
</dbReference>
<dbReference type="EMBL" id="NAJQ01000126">
    <property type="protein sequence ID" value="TKA77893.1"/>
    <property type="molecule type" value="Genomic_DNA"/>
</dbReference>
<dbReference type="GO" id="GO:0022857">
    <property type="term" value="F:transmembrane transporter activity"/>
    <property type="evidence" value="ECO:0007669"/>
    <property type="project" value="InterPro"/>
</dbReference>
<feature type="transmembrane region" description="Helical" evidence="7">
    <location>
        <begin position="128"/>
        <end position="146"/>
    </location>
</feature>
<feature type="transmembrane region" description="Helical" evidence="7">
    <location>
        <begin position="220"/>
        <end position="239"/>
    </location>
</feature>
<evidence type="ECO:0000313" key="9">
    <source>
        <dbReference type="Proteomes" id="UP000309340"/>
    </source>
</evidence>
<evidence type="ECO:0000256" key="4">
    <source>
        <dbReference type="ARBA" id="ARBA00022989"/>
    </source>
</evidence>
<feature type="transmembrane region" description="Helical" evidence="7">
    <location>
        <begin position="93"/>
        <end position="116"/>
    </location>
</feature>
<evidence type="ECO:0000256" key="2">
    <source>
        <dbReference type="ARBA" id="ARBA00022448"/>
    </source>
</evidence>
<keyword evidence="5 7" id="KW-0472">Membrane</keyword>
<evidence type="ECO:0000256" key="5">
    <source>
        <dbReference type="ARBA" id="ARBA00023136"/>
    </source>
</evidence>
<sequence length="532" mass="57957">MPLQSSALAGQPQAHTHDFGYGDDVEMIDHPTATSRTSTDAGRIREKLSAVADVNTVDSLEDQDETLKVSKSTPADAANMKRMGKQQQLVRHFRFVSTVSFVALATAAWEIGLFVLTPGLVDGGRAGLVWNVLWNIVGFGPIYLSMAEMASMAPIAGAQYHWVSEFAPENCQRILSYISGWTSTIAWQAGNAQGLFLVGSLIQTMILLNDESYGFPSWQGTLLAFMAVLIAYTGVVYGAKVLPYVPSFYADPVDGTARLAGISTQCGGIDTAAHMSEEIKDAAYSVPRVMVAVYVINACIIFPGVVTVVYHIDDLNAALNDPTTYPAIYVLRGAMSVGWITVILVLIALLNVASNIVYLAAVTRDLFAFARDRGLPFSRWISKIDDKRHIPVNACILSSGVACLLALIYIGSPLAFYAITSLGAVALLQCYSLSIGCLLWRRLYHPETLPPAKFSLGRWGVPVNIAAVLYGTWSFFWCFWPQTTPVTAAGFNWASPIFVAALIVAMLYFVFTARKTYVGPVTEVEGRKEHFR</sequence>
<feature type="transmembrane region" description="Helical" evidence="7">
    <location>
        <begin position="339"/>
        <end position="361"/>
    </location>
</feature>
<dbReference type="Gene3D" id="1.20.1740.10">
    <property type="entry name" value="Amino acid/polyamine transporter I"/>
    <property type="match status" value="2"/>
</dbReference>
<dbReference type="Proteomes" id="UP000309340">
    <property type="component" value="Unassembled WGS sequence"/>
</dbReference>
<name>A0A4U0XR84_9PEZI</name>
<feature type="transmembrane region" description="Helical" evidence="7">
    <location>
        <begin position="461"/>
        <end position="480"/>
    </location>
</feature>
<protein>
    <submittedName>
        <fullName evidence="8">Uncharacterized protein</fullName>
    </submittedName>
</protein>
<evidence type="ECO:0000256" key="6">
    <source>
        <dbReference type="SAM" id="MobiDB-lite"/>
    </source>
</evidence>
<gene>
    <name evidence="8" type="ORF">B0A55_03339</name>
</gene>
<dbReference type="PIRSF" id="PIRSF006060">
    <property type="entry name" value="AA_transporter"/>
    <property type="match status" value="1"/>
</dbReference>
<organism evidence="8 9">
    <name type="scientific">Friedmanniomyces simplex</name>
    <dbReference type="NCBI Taxonomy" id="329884"/>
    <lineage>
        <taxon>Eukaryota</taxon>
        <taxon>Fungi</taxon>
        <taxon>Dikarya</taxon>
        <taxon>Ascomycota</taxon>
        <taxon>Pezizomycotina</taxon>
        <taxon>Dothideomycetes</taxon>
        <taxon>Dothideomycetidae</taxon>
        <taxon>Mycosphaerellales</taxon>
        <taxon>Teratosphaeriaceae</taxon>
        <taxon>Friedmanniomyces</taxon>
    </lineage>
</organism>
<dbReference type="AlphaFoldDB" id="A0A4U0XR84"/>
<feature type="transmembrane region" description="Helical" evidence="7">
    <location>
        <begin position="416"/>
        <end position="440"/>
    </location>
</feature>
<keyword evidence="3 7" id="KW-0812">Transmembrane</keyword>